<name>B8G5G2_CHLAD</name>
<gene>
    <name evidence="2" type="ordered locus">Cagg_2805</name>
</gene>
<keyword evidence="1" id="KW-1133">Transmembrane helix</keyword>
<dbReference type="OrthoDB" id="159622at2"/>
<evidence type="ECO:0000313" key="3">
    <source>
        <dbReference type="Proteomes" id="UP000002508"/>
    </source>
</evidence>
<feature type="transmembrane region" description="Helical" evidence="1">
    <location>
        <begin position="87"/>
        <end position="108"/>
    </location>
</feature>
<dbReference type="AlphaFoldDB" id="B8G5G2"/>
<dbReference type="Proteomes" id="UP000002508">
    <property type="component" value="Chromosome"/>
</dbReference>
<keyword evidence="1" id="KW-0812">Transmembrane</keyword>
<protein>
    <recommendedName>
        <fullName evidence="4">DUF5668 domain-containing protein</fullName>
    </recommendedName>
</protein>
<feature type="transmembrane region" description="Helical" evidence="1">
    <location>
        <begin position="12"/>
        <end position="29"/>
    </location>
</feature>
<sequence length="169" mass="18145">MTTETMMHERRNRVTVGLALIGLGLVFLLGYVINTGLLVLPLMALIFALVGIRTHEAGWFIPAGILGGVGLGAILVDTLLLPESLEGGVFLLSFAAGWVSIPLLSALFADERVWWPFIPAGVMAVIGSLILVGEGGMTLLDFVFNRAGWVWPLVLITIGVVLILRKPQE</sequence>
<dbReference type="HOGENOM" id="CLU_1618286_0_0_0"/>
<feature type="transmembrane region" description="Helical" evidence="1">
    <location>
        <begin position="35"/>
        <end position="52"/>
    </location>
</feature>
<dbReference type="EMBL" id="CP001337">
    <property type="protein sequence ID" value="ACL25668.1"/>
    <property type="molecule type" value="Genomic_DNA"/>
</dbReference>
<dbReference type="STRING" id="326427.Cagg_2805"/>
<evidence type="ECO:0000313" key="2">
    <source>
        <dbReference type="EMBL" id="ACL25668.1"/>
    </source>
</evidence>
<feature type="transmembrane region" description="Helical" evidence="1">
    <location>
        <begin position="113"/>
        <end position="132"/>
    </location>
</feature>
<keyword evidence="1" id="KW-0472">Membrane</keyword>
<reference evidence="2" key="1">
    <citation type="submission" date="2008-12" db="EMBL/GenBank/DDBJ databases">
        <title>Complete sequence of Chloroflexus aggregans DSM 9485.</title>
        <authorList>
            <consortium name="US DOE Joint Genome Institute"/>
            <person name="Lucas S."/>
            <person name="Copeland A."/>
            <person name="Lapidus A."/>
            <person name="Glavina del Rio T."/>
            <person name="Dalin E."/>
            <person name="Tice H."/>
            <person name="Pitluck S."/>
            <person name="Foster B."/>
            <person name="Larimer F."/>
            <person name="Land M."/>
            <person name="Hauser L."/>
            <person name="Kyrpides N."/>
            <person name="Mikhailova N."/>
            <person name="Bryant D."/>
            <person name="Richardson P."/>
        </authorList>
    </citation>
    <scope>NUCLEOTIDE SEQUENCE</scope>
    <source>
        <strain evidence="2">DSM 9485</strain>
    </source>
</reference>
<accession>B8G5G2</accession>
<keyword evidence="3" id="KW-1185">Reference proteome</keyword>
<evidence type="ECO:0000256" key="1">
    <source>
        <dbReference type="SAM" id="Phobius"/>
    </source>
</evidence>
<feature type="transmembrane region" description="Helical" evidence="1">
    <location>
        <begin position="144"/>
        <end position="164"/>
    </location>
</feature>
<organism evidence="2 3">
    <name type="scientific">Chloroflexus aggregans (strain MD-66 / DSM 9485)</name>
    <dbReference type="NCBI Taxonomy" id="326427"/>
    <lineage>
        <taxon>Bacteria</taxon>
        <taxon>Bacillati</taxon>
        <taxon>Chloroflexota</taxon>
        <taxon>Chloroflexia</taxon>
        <taxon>Chloroflexales</taxon>
        <taxon>Chloroflexineae</taxon>
        <taxon>Chloroflexaceae</taxon>
        <taxon>Chloroflexus</taxon>
    </lineage>
</organism>
<proteinExistence type="predicted"/>
<evidence type="ECO:0008006" key="4">
    <source>
        <dbReference type="Google" id="ProtNLM"/>
    </source>
</evidence>
<dbReference type="KEGG" id="cag:Cagg_2805"/>
<feature type="transmembrane region" description="Helical" evidence="1">
    <location>
        <begin position="59"/>
        <end position="81"/>
    </location>
</feature>
<dbReference type="RefSeq" id="WP_015941524.1">
    <property type="nucleotide sequence ID" value="NC_011831.1"/>
</dbReference>